<dbReference type="Pfam" id="PF01416">
    <property type="entry name" value="PseudoU_synth_1"/>
    <property type="match status" value="1"/>
</dbReference>
<keyword evidence="2 4" id="KW-0819">tRNA processing</keyword>
<dbReference type="InterPro" id="IPR020097">
    <property type="entry name" value="PsdUridine_synth_TruA_a/b_dom"/>
</dbReference>
<gene>
    <name evidence="4 9" type="primary">truA</name>
    <name evidence="9" type="ORF">CH373_04535</name>
</gene>
<dbReference type="FunFam" id="3.30.70.580:FF:000001">
    <property type="entry name" value="tRNA pseudouridine synthase A"/>
    <property type="match status" value="1"/>
</dbReference>
<feature type="active site" description="Nucleophile" evidence="4 5">
    <location>
        <position position="59"/>
    </location>
</feature>
<dbReference type="NCBIfam" id="TIGR00071">
    <property type="entry name" value="hisT_truA"/>
    <property type="match status" value="1"/>
</dbReference>
<evidence type="ECO:0000313" key="9">
    <source>
        <dbReference type="EMBL" id="PJZ74187.1"/>
    </source>
</evidence>
<comment type="similarity">
    <text evidence="1 4 7">Belongs to the tRNA pseudouridine synthase TruA family.</text>
</comment>
<comment type="catalytic activity">
    <reaction evidence="4 7">
        <text>uridine(38/39/40) in tRNA = pseudouridine(38/39/40) in tRNA</text>
        <dbReference type="Rhea" id="RHEA:22376"/>
        <dbReference type="Rhea" id="RHEA-COMP:10085"/>
        <dbReference type="Rhea" id="RHEA-COMP:10087"/>
        <dbReference type="ChEBI" id="CHEBI:65314"/>
        <dbReference type="ChEBI" id="CHEBI:65315"/>
        <dbReference type="EC" id="5.4.99.12"/>
    </reaction>
</comment>
<dbReference type="GO" id="GO:0003723">
    <property type="term" value="F:RNA binding"/>
    <property type="evidence" value="ECO:0007669"/>
    <property type="project" value="InterPro"/>
</dbReference>
<dbReference type="PANTHER" id="PTHR11142">
    <property type="entry name" value="PSEUDOURIDYLATE SYNTHASE"/>
    <property type="match status" value="1"/>
</dbReference>
<dbReference type="CDD" id="cd02570">
    <property type="entry name" value="PseudoU_synth_EcTruA"/>
    <property type="match status" value="1"/>
</dbReference>
<comment type="function">
    <text evidence="4">Formation of pseudouridine at positions 38, 39 and 40 in the anticodon stem and loop of transfer RNAs.</text>
</comment>
<dbReference type="PIRSF" id="PIRSF001430">
    <property type="entry name" value="tRNA_psdUrid_synth"/>
    <property type="match status" value="1"/>
</dbReference>
<dbReference type="SUPFAM" id="SSF55120">
    <property type="entry name" value="Pseudouridine synthase"/>
    <property type="match status" value="1"/>
</dbReference>
<dbReference type="Proteomes" id="UP000231990">
    <property type="component" value="Unassembled WGS sequence"/>
</dbReference>
<name>A0A2M9ZQ34_9LEPT</name>
<reference evidence="9 10" key="1">
    <citation type="submission" date="2017-07" db="EMBL/GenBank/DDBJ databases">
        <title>Leptospira spp. isolated from tropical soils.</title>
        <authorList>
            <person name="Thibeaux R."/>
            <person name="Iraola G."/>
            <person name="Ferres I."/>
            <person name="Bierque E."/>
            <person name="Girault D."/>
            <person name="Soupe-Gilbert M.-E."/>
            <person name="Picardeau M."/>
            <person name="Goarant C."/>
        </authorList>
    </citation>
    <scope>NUCLEOTIDE SEQUENCE [LARGE SCALE GENOMIC DNA]</scope>
    <source>
        <strain evidence="9 10">FH1-B-B1</strain>
    </source>
</reference>
<dbReference type="InterPro" id="IPR001406">
    <property type="entry name" value="PsdUridine_synth_TruA"/>
</dbReference>
<dbReference type="EC" id="5.4.99.12" evidence="4"/>
<dbReference type="Gene3D" id="3.30.70.660">
    <property type="entry name" value="Pseudouridine synthase I, catalytic domain, C-terminal subdomain"/>
    <property type="match status" value="1"/>
</dbReference>
<dbReference type="Gene3D" id="3.30.70.580">
    <property type="entry name" value="Pseudouridine synthase I, catalytic domain, N-terminal subdomain"/>
    <property type="match status" value="1"/>
</dbReference>
<evidence type="ECO:0000313" key="10">
    <source>
        <dbReference type="Proteomes" id="UP000231990"/>
    </source>
</evidence>
<dbReference type="GO" id="GO:0160147">
    <property type="term" value="F:tRNA pseudouridine(38-40) synthase activity"/>
    <property type="evidence" value="ECO:0007669"/>
    <property type="project" value="UniProtKB-EC"/>
</dbReference>
<dbReference type="PANTHER" id="PTHR11142:SF0">
    <property type="entry name" value="TRNA PSEUDOURIDINE SYNTHASE-LIKE 1"/>
    <property type="match status" value="1"/>
</dbReference>
<dbReference type="InterPro" id="IPR020094">
    <property type="entry name" value="TruA/RsuA/RluB/E/F_N"/>
</dbReference>
<evidence type="ECO:0000259" key="8">
    <source>
        <dbReference type="Pfam" id="PF01416"/>
    </source>
</evidence>
<protein>
    <recommendedName>
        <fullName evidence="4">tRNA pseudouridine synthase A</fullName>
        <ecNumber evidence="4">5.4.99.12</ecNumber>
    </recommendedName>
    <alternativeName>
        <fullName evidence="4">tRNA pseudouridine(38-40) synthase</fullName>
    </alternativeName>
    <alternativeName>
        <fullName evidence="4">tRNA pseudouridylate synthase I</fullName>
    </alternativeName>
    <alternativeName>
        <fullName evidence="4">tRNA-uridine isomerase I</fullName>
    </alternativeName>
</protein>
<evidence type="ECO:0000256" key="5">
    <source>
        <dbReference type="PIRSR" id="PIRSR001430-1"/>
    </source>
</evidence>
<evidence type="ECO:0000256" key="3">
    <source>
        <dbReference type="ARBA" id="ARBA00023235"/>
    </source>
</evidence>
<accession>A0A2M9ZQ34</accession>
<dbReference type="AlphaFoldDB" id="A0A2M9ZQ34"/>
<sequence>MTELSEASRNYALLLEYDGLAFYGYQSQRQSPTVQESIERALLTLLKIPSRIYGAGRTDTGVHAKGMVINFRSPFPILDEARFLLSMNALTDPGVSVLSMCEVPTTFNAQFSCTSREYEYLLLNTRYPRPTWKNRAFWYQHRIDVSRLREELELLKGKHDFKSLAKASSLRNGRTTIRVIYDASVEVSEHEFGLLRIRIRANGFLHNMIRILTGTLLEIATGKRTETNILEIISSKDRTVAGITLPPYALYFLKASYASFPQIQELYESAKIVEPRSPNE</sequence>
<proteinExistence type="inferred from homology"/>
<dbReference type="RefSeq" id="WP_100734067.1">
    <property type="nucleotide sequence ID" value="NZ_NPDZ01000002.1"/>
</dbReference>
<feature type="domain" description="Pseudouridine synthase I TruA alpha/beta" evidence="8">
    <location>
        <begin position="154"/>
        <end position="257"/>
    </location>
</feature>
<dbReference type="GO" id="GO:0031119">
    <property type="term" value="P:tRNA pseudouridine synthesis"/>
    <property type="evidence" value="ECO:0007669"/>
    <property type="project" value="UniProtKB-UniRule"/>
</dbReference>
<dbReference type="EMBL" id="NPDZ01000002">
    <property type="protein sequence ID" value="PJZ74187.1"/>
    <property type="molecule type" value="Genomic_DNA"/>
</dbReference>
<evidence type="ECO:0000256" key="1">
    <source>
        <dbReference type="ARBA" id="ARBA00009375"/>
    </source>
</evidence>
<organism evidence="9 10">
    <name type="scientific">Leptospira perolatii</name>
    <dbReference type="NCBI Taxonomy" id="2023191"/>
    <lineage>
        <taxon>Bacteria</taxon>
        <taxon>Pseudomonadati</taxon>
        <taxon>Spirochaetota</taxon>
        <taxon>Spirochaetia</taxon>
        <taxon>Leptospirales</taxon>
        <taxon>Leptospiraceae</taxon>
        <taxon>Leptospira</taxon>
    </lineage>
</organism>
<comment type="caution">
    <text evidence="4">Lacks conserved residue(s) required for the propagation of feature annotation.</text>
</comment>
<evidence type="ECO:0000256" key="7">
    <source>
        <dbReference type="RuleBase" id="RU003792"/>
    </source>
</evidence>
<evidence type="ECO:0000256" key="6">
    <source>
        <dbReference type="PIRSR" id="PIRSR001430-2"/>
    </source>
</evidence>
<dbReference type="HAMAP" id="MF_00171">
    <property type="entry name" value="TruA"/>
    <property type="match status" value="1"/>
</dbReference>
<evidence type="ECO:0000256" key="4">
    <source>
        <dbReference type="HAMAP-Rule" id="MF_00171"/>
    </source>
</evidence>
<feature type="binding site" evidence="4 6">
    <location>
        <position position="118"/>
    </location>
    <ligand>
        <name>substrate</name>
    </ligand>
</feature>
<dbReference type="InterPro" id="IPR020095">
    <property type="entry name" value="PsdUridine_synth_TruA_C"/>
</dbReference>
<comment type="caution">
    <text evidence="9">The sequence shown here is derived from an EMBL/GenBank/DDBJ whole genome shotgun (WGS) entry which is preliminary data.</text>
</comment>
<dbReference type="InterPro" id="IPR020103">
    <property type="entry name" value="PsdUridine_synth_cat_dom_sf"/>
</dbReference>
<comment type="subunit">
    <text evidence="4">Homodimer.</text>
</comment>
<keyword evidence="3 4" id="KW-0413">Isomerase</keyword>
<evidence type="ECO:0000256" key="2">
    <source>
        <dbReference type="ARBA" id="ARBA00022694"/>
    </source>
</evidence>